<dbReference type="UniPathway" id="UPA00988"/>
<feature type="region of interest" description="Disordered" evidence="12">
    <location>
        <begin position="52"/>
        <end position="75"/>
    </location>
</feature>
<dbReference type="PANTHER" id="PTHR44111:SF1">
    <property type="entry name" value="ELONGATOR COMPLEX PROTEIN 2"/>
    <property type="match status" value="1"/>
</dbReference>
<evidence type="ECO:0000256" key="8">
    <source>
        <dbReference type="ARBA" id="ARBA00022694"/>
    </source>
</evidence>
<dbReference type="Proteomes" id="UP000007110">
    <property type="component" value="Unassembled WGS sequence"/>
</dbReference>
<dbReference type="PANTHER" id="PTHR44111">
    <property type="entry name" value="ELONGATOR COMPLEX PROTEIN 2"/>
    <property type="match status" value="1"/>
</dbReference>
<accession>A0A7M7T0Y0</accession>
<dbReference type="GO" id="GO:0005737">
    <property type="term" value="C:cytoplasm"/>
    <property type="evidence" value="ECO:0007669"/>
    <property type="project" value="UniProtKB-SubCell"/>
</dbReference>
<keyword evidence="14" id="KW-1185">Reference proteome</keyword>
<comment type="similarity">
    <text evidence="4">Belongs to the WD repeat ELP2 family.</text>
</comment>
<dbReference type="KEGG" id="spu:115925849"/>
<evidence type="ECO:0000256" key="11">
    <source>
        <dbReference type="PROSITE-ProRule" id="PRU00221"/>
    </source>
</evidence>
<dbReference type="InterPro" id="IPR001680">
    <property type="entry name" value="WD40_rpt"/>
</dbReference>
<feature type="repeat" description="WD" evidence="11">
    <location>
        <begin position="17"/>
        <end position="48"/>
    </location>
</feature>
<dbReference type="OrthoDB" id="27911at2759"/>
<reference evidence="14" key="1">
    <citation type="submission" date="2015-02" db="EMBL/GenBank/DDBJ databases">
        <title>Genome sequencing for Strongylocentrotus purpuratus.</title>
        <authorList>
            <person name="Murali S."/>
            <person name="Liu Y."/>
            <person name="Vee V."/>
            <person name="English A."/>
            <person name="Wang M."/>
            <person name="Skinner E."/>
            <person name="Han Y."/>
            <person name="Muzny D.M."/>
            <person name="Worley K.C."/>
            <person name="Gibbs R.A."/>
        </authorList>
    </citation>
    <scope>NUCLEOTIDE SEQUENCE</scope>
</reference>
<dbReference type="Gene3D" id="2.130.10.10">
    <property type="entry name" value="YVTN repeat-like/Quinoprotein amine dehydrogenase"/>
    <property type="match status" value="1"/>
</dbReference>
<keyword evidence="9" id="KW-0677">Repeat</keyword>
<evidence type="ECO:0000313" key="14">
    <source>
        <dbReference type="Proteomes" id="UP000007110"/>
    </source>
</evidence>
<organism evidence="13 14">
    <name type="scientific">Strongylocentrotus purpuratus</name>
    <name type="common">Purple sea urchin</name>
    <dbReference type="NCBI Taxonomy" id="7668"/>
    <lineage>
        <taxon>Eukaryota</taxon>
        <taxon>Metazoa</taxon>
        <taxon>Echinodermata</taxon>
        <taxon>Eleutherozoa</taxon>
        <taxon>Echinozoa</taxon>
        <taxon>Echinoidea</taxon>
        <taxon>Euechinoidea</taxon>
        <taxon>Echinacea</taxon>
        <taxon>Camarodonta</taxon>
        <taxon>Echinidea</taxon>
        <taxon>Strongylocentrotidae</taxon>
        <taxon>Strongylocentrotus</taxon>
    </lineage>
</organism>
<keyword evidence="8" id="KW-0819">tRNA processing</keyword>
<dbReference type="InterPro" id="IPR015943">
    <property type="entry name" value="WD40/YVTN_repeat-like_dom_sf"/>
</dbReference>
<sequence length="94" mass="10342">MAADNPYRLIAHTDKKTSVHSRIIWACSWSHDSQFFATSSRDKKVIVWGKKKSVDEDQGDAGPLGQYGAMSKPLDVGDSATAIDFARQLTTNGR</sequence>
<evidence type="ECO:0000256" key="9">
    <source>
        <dbReference type="ARBA" id="ARBA00022737"/>
    </source>
</evidence>
<evidence type="ECO:0000256" key="6">
    <source>
        <dbReference type="ARBA" id="ARBA00022490"/>
    </source>
</evidence>
<dbReference type="EnsemblMetazoa" id="XM_030989858">
    <property type="protein sequence ID" value="XP_030845718"/>
    <property type="gene ID" value="LOC115925849"/>
</dbReference>
<evidence type="ECO:0000256" key="3">
    <source>
        <dbReference type="ARBA" id="ARBA00005043"/>
    </source>
</evidence>
<comment type="pathway">
    <text evidence="3">tRNA modification; 5-methoxycarbonylmethyl-2-thiouridine-tRNA biosynthesis.</text>
</comment>
<keyword evidence="6" id="KW-0963">Cytoplasm</keyword>
<dbReference type="RefSeq" id="XP_030845718.1">
    <property type="nucleotide sequence ID" value="XM_030989858.1"/>
</dbReference>
<dbReference type="GO" id="GO:0002098">
    <property type="term" value="P:tRNA wobble uridine modification"/>
    <property type="evidence" value="ECO:0007669"/>
    <property type="project" value="InterPro"/>
</dbReference>
<keyword evidence="10" id="KW-0539">Nucleus</keyword>
<reference evidence="13" key="2">
    <citation type="submission" date="2021-01" db="UniProtKB">
        <authorList>
            <consortium name="EnsemblMetazoa"/>
        </authorList>
    </citation>
    <scope>IDENTIFICATION</scope>
</reference>
<keyword evidence="7 11" id="KW-0853">WD repeat</keyword>
<evidence type="ECO:0000256" key="12">
    <source>
        <dbReference type="SAM" id="MobiDB-lite"/>
    </source>
</evidence>
<proteinExistence type="inferred from homology"/>
<dbReference type="InParanoid" id="A0A7M7T0Y0"/>
<dbReference type="SMART" id="SM00320">
    <property type="entry name" value="WD40"/>
    <property type="match status" value="1"/>
</dbReference>
<dbReference type="Pfam" id="PF00400">
    <property type="entry name" value="WD40"/>
    <property type="match status" value="1"/>
</dbReference>
<protein>
    <recommendedName>
        <fullName evidence="5">Elongator complex protein 2</fullName>
    </recommendedName>
</protein>
<dbReference type="SUPFAM" id="SSF50978">
    <property type="entry name" value="WD40 repeat-like"/>
    <property type="match status" value="1"/>
</dbReference>
<evidence type="ECO:0000256" key="10">
    <source>
        <dbReference type="ARBA" id="ARBA00023242"/>
    </source>
</evidence>
<dbReference type="GO" id="GO:0033588">
    <property type="term" value="C:elongator holoenzyme complex"/>
    <property type="evidence" value="ECO:0007669"/>
    <property type="project" value="InterPro"/>
</dbReference>
<evidence type="ECO:0000256" key="4">
    <source>
        <dbReference type="ARBA" id="ARBA00005881"/>
    </source>
</evidence>
<dbReference type="AlphaFoldDB" id="A0A7M7T0Y0"/>
<name>A0A7M7T0Y0_STRPU</name>
<dbReference type="GeneID" id="115925849"/>
<evidence type="ECO:0000256" key="2">
    <source>
        <dbReference type="ARBA" id="ARBA00004496"/>
    </source>
</evidence>
<comment type="subcellular location">
    <subcellularLocation>
        <location evidence="2">Cytoplasm</location>
    </subcellularLocation>
    <subcellularLocation>
        <location evidence="1">Nucleus</location>
    </subcellularLocation>
</comment>
<evidence type="ECO:0000256" key="1">
    <source>
        <dbReference type="ARBA" id="ARBA00004123"/>
    </source>
</evidence>
<dbReference type="InterPro" id="IPR036322">
    <property type="entry name" value="WD40_repeat_dom_sf"/>
</dbReference>
<evidence type="ECO:0000256" key="5">
    <source>
        <dbReference type="ARBA" id="ARBA00020267"/>
    </source>
</evidence>
<dbReference type="InterPro" id="IPR037289">
    <property type="entry name" value="Elp2"/>
</dbReference>
<dbReference type="GO" id="GO:0005634">
    <property type="term" value="C:nucleus"/>
    <property type="evidence" value="ECO:0007669"/>
    <property type="project" value="UniProtKB-SubCell"/>
</dbReference>
<dbReference type="PROSITE" id="PS50082">
    <property type="entry name" value="WD_REPEATS_2"/>
    <property type="match status" value="1"/>
</dbReference>
<evidence type="ECO:0000256" key="7">
    <source>
        <dbReference type="ARBA" id="ARBA00022574"/>
    </source>
</evidence>
<evidence type="ECO:0000313" key="13">
    <source>
        <dbReference type="EnsemblMetazoa" id="XP_030845718"/>
    </source>
</evidence>